<evidence type="ECO:0000256" key="7">
    <source>
        <dbReference type="SAM" id="MobiDB-lite"/>
    </source>
</evidence>
<dbReference type="PROSITE" id="PS50067">
    <property type="entry name" value="KINESIN_MOTOR_2"/>
    <property type="match status" value="1"/>
</dbReference>
<feature type="compositionally biased region" description="Low complexity" evidence="7">
    <location>
        <begin position="339"/>
        <end position="353"/>
    </location>
</feature>
<evidence type="ECO:0000256" key="3">
    <source>
        <dbReference type="ARBA" id="ARBA00022701"/>
    </source>
</evidence>
<protein>
    <recommendedName>
        <fullName evidence="8">Kinesin motor domain-containing protein</fullName>
    </recommendedName>
</protein>
<feature type="compositionally biased region" description="Low complexity" evidence="7">
    <location>
        <begin position="370"/>
        <end position="398"/>
    </location>
</feature>
<keyword evidence="5" id="KW-0206">Cytoskeleton</keyword>
<feature type="domain" description="Kinesin motor" evidence="8">
    <location>
        <begin position="753"/>
        <end position="953"/>
    </location>
</feature>
<dbReference type="PANTHER" id="PTHR47971">
    <property type="entry name" value="KINESIN-RELATED PROTEIN 6"/>
    <property type="match status" value="1"/>
</dbReference>
<dbReference type="GO" id="GO:0007018">
    <property type="term" value="P:microtubule-based movement"/>
    <property type="evidence" value="ECO:0007669"/>
    <property type="project" value="InterPro"/>
</dbReference>
<comment type="caution">
    <text evidence="9">The sequence shown here is derived from an EMBL/GenBank/DDBJ whole genome shotgun (WGS) entry which is preliminary data.</text>
</comment>
<organism evidence="9 10">
    <name type="scientific">Cymbomonas tetramitiformis</name>
    <dbReference type="NCBI Taxonomy" id="36881"/>
    <lineage>
        <taxon>Eukaryota</taxon>
        <taxon>Viridiplantae</taxon>
        <taxon>Chlorophyta</taxon>
        <taxon>Pyramimonadophyceae</taxon>
        <taxon>Pyramimonadales</taxon>
        <taxon>Pyramimonadaceae</taxon>
        <taxon>Cymbomonas</taxon>
    </lineage>
</organism>
<keyword evidence="6" id="KW-0067">ATP-binding</keyword>
<proteinExistence type="inferred from homology"/>
<dbReference type="GO" id="GO:0007019">
    <property type="term" value="P:microtubule depolymerization"/>
    <property type="evidence" value="ECO:0007669"/>
    <property type="project" value="TreeGrafter"/>
</dbReference>
<dbReference type="Gene3D" id="3.40.850.10">
    <property type="entry name" value="Kinesin motor domain"/>
    <property type="match status" value="1"/>
</dbReference>
<feature type="compositionally biased region" description="Pro residues" evidence="7">
    <location>
        <begin position="234"/>
        <end position="243"/>
    </location>
</feature>
<dbReference type="SMART" id="SM00129">
    <property type="entry name" value="KISc"/>
    <property type="match status" value="1"/>
</dbReference>
<feature type="compositionally biased region" description="Pro residues" evidence="7">
    <location>
        <begin position="270"/>
        <end position="281"/>
    </location>
</feature>
<feature type="region of interest" description="Disordered" evidence="7">
    <location>
        <begin position="1"/>
        <end position="291"/>
    </location>
</feature>
<dbReference type="GO" id="GO:0003777">
    <property type="term" value="F:microtubule motor activity"/>
    <property type="evidence" value="ECO:0007669"/>
    <property type="project" value="InterPro"/>
</dbReference>
<feature type="compositionally biased region" description="Basic and acidic residues" evidence="7">
    <location>
        <begin position="99"/>
        <end position="112"/>
    </location>
</feature>
<dbReference type="GO" id="GO:0005874">
    <property type="term" value="C:microtubule"/>
    <property type="evidence" value="ECO:0007669"/>
    <property type="project" value="UniProtKB-KW"/>
</dbReference>
<reference evidence="9 10" key="1">
    <citation type="journal article" date="2015" name="Genome Biol. Evol.">
        <title>Comparative Genomics of a Bacterivorous Green Alga Reveals Evolutionary Causalities and Consequences of Phago-Mixotrophic Mode of Nutrition.</title>
        <authorList>
            <person name="Burns J.A."/>
            <person name="Paasch A."/>
            <person name="Narechania A."/>
            <person name="Kim E."/>
        </authorList>
    </citation>
    <scope>NUCLEOTIDE SEQUENCE [LARGE SCALE GENOMIC DNA]</scope>
    <source>
        <strain evidence="9 10">PLY_AMNH</strain>
    </source>
</reference>
<feature type="non-terminal residue" evidence="9">
    <location>
        <position position="953"/>
    </location>
</feature>
<evidence type="ECO:0000313" key="9">
    <source>
        <dbReference type="EMBL" id="KAK3234139.1"/>
    </source>
</evidence>
<comment type="similarity">
    <text evidence="6">Belongs to the TRAFAC class myosin-kinesin ATPase superfamily. Kinesin family.</text>
</comment>
<feature type="compositionally biased region" description="Basic and acidic residues" evidence="7">
    <location>
        <begin position="33"/>
        <end position="57"/>
    </location>
</feature>
<evidence type="ECO:0000256" key="1">
    <source>
        <dbReference type="ARBA" id="ARBA00004245"/>
    </source>
</evidence>
<sequence length="953" mass="100974">MAFHPVQNGRHYAGPATQTAAAQANDWANKRKAAIERAAALREDRRRKELARERGEAPPDPQEQPIRSHVAHEAASGGHMPWWEQTLHSDGEGAAPPGSDRDASREASERPASRGAAAAGGAGVAAGVVGEEQLRPSKERQRQRRRWDDVGPPQGAGVGEAGFAAAPPASQAPIPQTPNVPESHLQAPPIRAQDVHGEGGGAPQERRPTSSHQHRDAPADPSPGHEQPLSFVWSPPPSPPPKPAGRANKQNKMPKPAAPPRTYDYGDARPPSPPSLQPPEPVMSTALKEGEPDLAMFLRTSVHGGKQNAGGGWNDNLEDDNPFKGGFGPPKPLPRRTSRATAARRAAAVITTTSPEAATKKCDKGAAEEAPATSRRPTETAAAREPPARYGGQGAAARAEARNRKGPLQPRRAVTKPLSSRQGEEDRPLSATARSRGGSAPACGRIEVQDNEFEPSEGSELPLWRSDDDMAQPPISPPAPVTWGNDDKPLPKPAVAKVLEAASKAEGVSVRAKGGVQLDFFTFDIDTGNGKGPPELPSQGRIPGGRKLSRPGSEKAPEEAAATEEIQPRGHCPVVPVGGVEAAKGVTRNNWDAWDCMPATPGTADPGPPGPPGGAASKRRASTGNTPEARGAGGSNYDANGERPLPPRKPPMAPKNPQIVAGPSDGKAEARPLRNLNAQARGGSAGGAGRRGSAPAGNKGDESDPVTRQMVDKRQSRKDNRVSFMRVIESFRKDVQQSGGGAGRGAEAGVDTGIGVYVRKRPQFQHERDKGEYDVVTVADLRSVTVHNCQMYPDLKRMYINHHNFPCTSAFGQDADNAEVYEACGAPLVQFAAGGGMAAMFMYGQTGSGKTHTMSSIEEAGVLELFHHLQQDLEERTVEVSVAFFEIVGKKCADLLGPKRREIALKETEDGFVELQGAEEPVVHGPEELLEYVRCGKARRATAGTDINAQSSR</sequence>
<evidence type="ECO:0000313" key="10">
    <source>
        <dbReference type="Proteomes" id="UP001190700"/>
    </source>
</evidence>
<dbReference type="InterPro" id="IPR001752">
    <property type="entry name" value="Kinesin_motor_dom"/>
</dbReference>
<feature type="compositionally biased region" description="Low complexity" evidence="7">
    <location>
        <begin position="161"/>
        <end position="174"/>
    </location>
</feature>
<keyword evidence="4 6" id="KW-0505">Motor protein</keyword>
<feature type="compositionally biased region" description="Basic and acidic residues" evidence="7">
    <location>
        <begin position="358"/>
        <end position="367"/>
    </location>
</feature>
<dbReference type="InterPro" id="IPR036961">
    <property type="entry name" value="Kinesin_motor_dom_sf"/>
</dbReference>
<dbReference type="InterPro" id="IPR027640">
    <property type="entry name" value="Kinesin-like_fam"/>
</dbReference>
<dbReference type="Pfam" id="PF00225">
    <property type="entry name" value="Kinesin"/>
    <property type="match status" value="1"/>
</dbReference>
<dbReference type="PANTHER" id="PTHR47971:SF8">
    <property type="entry name" value="KINESIN-LIKE PROTEIN"/>
    <property type="match status" value="1"/>
</dbReference>
<evidence type="ECO:0000256" key="2">
    <source>
        <dbReference type="ARBA" id="ARBA00022490"/>
    </source>
</evidence>
<feature type="compositionally biased region" description="Basic and acidic residues" evidence="7">
    <location>
        <begin position="204"/>
        <end position="218"/>
    </location>
</feature>
<evidence type="ECO:0000259" key="8">
    <source>
        <dbReference type="PROSITE" id="PS50067"/>
    </source>
</evidence>
<feature type="region of interest" description="Disordered" evidence="7">
    <location>
        <begin position="303"/>
        <end position="489"/>
    </location>
</feature>
<keyword evidence="10" id="KW-1185">Reference proteome</keyword>
<evidence type="ECO:0000256" key="4">
    <source>
        <dbReference type="ARBA" id="ARBA00023175"/>
    </source>
</evidence>
<dbReference type="EMBL" id="LGRX02035554">
    <property type="protein sequence ID" value="KAK3234139.1"/>
    <property type="molecule type" value="Genomic_DNA"/>
</dbReference>
<dbReference type="GO" id="GO:0005524">
    <property type="term" value="F:ATP binding"/>
    <property type="evidence" value="ECO:0007669"/>
    <property type="project" value="UniProtKB-UniRule"/>
</dbReference>
<gene>
    <name evidence="9" type="ORF">CYMTET_55598</name>
</gene>
<feature type="binding site" evidence="6">
    <location>
        <begin position="844"/>
        <end position="851"/>
    </location>
    <ligand>
        <name>ATP</name>
        <dbReference type="ChEBI" id="CHEBI:30616"/>
    </ligand>
</feature>
<keyword evidence="6" id="KW-0547">Nucleotide-binding</keyword>
<keyword evidence="2" id="KW-0963">Cytoplasm</keyword>
<comment type="subcellular location">
    <subcellularLocation>
        <location evidence="1">Cytoplasm</location>
        <location evidence="1">Cytoskeleton</location>
    </subcellularLocation>
</comment>
<dbReference type="PRINTS" id="PR00380">
    <property type="entry name" value="KINESINHEAVY"/>
</dbReference>
<keyword evidence="3" id="KW-0493">Microtubule</keyword>
<feature type="region of interest" description="Disordered" evidence="7">
    <location>
        <begin position="527"/>
        <end position="574"/>
    </location>
</feature>
<dbReference type="GO" id="GO:0008017">
    <property type="term" value="F:microtubule binding"/>
    <property type="evidence" value="ECO:0007669"/>
    <property type="project" value="InterPro"/>
</dbReference>
<dbReference type="SUPFAM" id="SSF52540">
    <property type="entry name" value="P-loop containing nucleoside triphosphate hydrolases"/>
    <property type="match status" value="1"/>
</dbReference>
<evidence type="ECO:0000256" key="5">
    <source>
        <dbReference type="ARBA" id="ARBA00023212"/>
    </source>
</evidence>
<dbReference type="AlphaFoldDB" id="A0AAE0BED8"/>
<name>A0AAE0BED8_9CHLO</name>
<dbReference type="InterPro" id="IPR027417">
    <property type="entry name" value="P-loop_NTPase"/>
</dbReference>
<dbReference type="Proteomes" id="UP001190700">
    <property type="component" value="Unassembled WGS sequence"/>
</dbReference>
<evidence type="ECO:0000256" key="6">
    <source>
        <dbReference type="PROSITE-ProRule" id="PRU00283"/>
    </source>
</evidence>
<accession>A0AAE0BED8</accession>
<feature type="region of interest" description="Disordered" evidence="7">
    <location>
        <begin position="589"/>
        <end position="722"/>
    </location>
</feature>
<feature type="compositionally biased region" description="Basic and acidic residues" evidence="7">
    <location>
        <begin position="710"/>
        <end position="721"/>
    </location>
</feature>